<dbReference type="SUPFAM" id="SSF49764">
    <property type="entry name" value="HSP20-like chaperones"/>
    <property type="match status" value="1"/>
</dbReference>
<dbReference type="Proteomes" id="UP000243688">
    <property type="component" value="Unassembled WGS sequence"/>
</dbReference>
<sequence length="152" mass="17297">MPAGFPFPWNQFERLFGIRPPENIAELALDPERLDTYVREEIDRCLRKATAPGASARPDDGRSPIRTAEIGRTLTVRIAVPPRIEPDRLRIRAGRWHVRIEAHPSFGIRTVRLPSAVEPATGRAVLRRGYLEIRFRKAADEPLFDIPVGREN</sequence>
<protein>
    <recommendedName>
        <fullName evidence="3">ArsA HSP20-like domain-containing protein</fullName>
    </recommendedName>
</protein>
<gene>
    <name evidence="1" type="ORF">BLM47_04865</name>
</gene>
<comment type="caution">
    <text evidence="1">The sequence shown here is derived from an EMBL/GenBank/DDBJ whole genome shotgun (WGS) entry which is preliminary data.</text>
</comment>
<reference evidence="1 2" key="1">
    <citation type="submission" date="2016-12" db="EMBL/GenBank/DDBJ databases">
        <title>Candidatus Reconcilibacillus cellulovorans genome.</title>
        <authorList>
            <person name="Kolinko S."/>
            <person name="Wu Y.-W."/>
            <person name="Tachea F."/>
            <person name="Denzel E."/>
            <person name="Hiras J."/>
            <person name="Baecker N."/>
            <person name="Chan L.J."/>
            <person name="Eichorst S.A."/>
            <person name="Frey D."/>
            <person name="Adams P.D."/>
            <person name="Pray T."/>
            <person name="Tanjore D."/>
            <person name="Petzold C.J."/>
            <person name="Gladden J.M."/>
            <person name="Simmons B.A."/>
            <person name="Singer S.W."/>
        </authorList>
    </citation>
    <scope>NUCLEOTIDE SEQUENCE [LARGE SCALE GENOMIC DNA]</scope>
    <source>
        <strain evidence="1">JTherm</strain>
    </source>
</reference>
<evidence type="ECO:0000313" key="2">
    <source>
        <dbReference type="Proteomes" id="UP000243688"/>
    </source>
</evidence>
<dbReference type="InterPro" id="IPR008978">
    <property type="entry name" value="HSP20-like_chaperone"/>
</dbReference>
<name>A0A2A6E1D0_9BACL</name>
<proteinExistence type="predicted"/>
<dbReference type="EMBL" id="MOXJ01000008">
    <property type="protein sequence ID" value="PDO10841.1"/>
    <property type="molecule type" value="Genomic_DNA"/>
</dbReference>
<organism evidence="1 2">
    <name type="scientific">Candidatus Reconcilbacillus cellulovorans</name>
    <dbReference type="NCBI Taxonomy" id="1906605"/>
    <lineage>
        <taxon>Bacteria</taxon>
        <taxon>Bacillati</taxon>
        <taxon>Bacillota</taxon>
        <taxon>Bacilli</taxon>
        <taxon>Bacillales</taxon>
        <taxon>Paenibacillaceae</taxon>
        <taxon>Candidatus Reconcilbacillus</taxon>
    </lineage>
</organism>
<dbReference type="AlphaFoldDB" id="A0A2A6E1D0"/>
<evidence type="ECO:0008006" key="3">
    <source>
        <dbReference type="Google" id="ProtNLM"/>
    </source>
</evidence>
<dbReference type="CDD" id="cd00298">
    <property type="entry name" value="ACD_sHsps_p23-like"/>
    <property type="match status" value="1"/>
</dbReference>
<evidence type="ECO:0000313" key="1">
    <source>
        <dbReference type="EMBL" id="PDO10841.1"/>
    </source>
</evidence>
<accession>A0A2A6E1D0</accession>